<dbReference type="Proteomes" id="UP001332192">
    <property type="component" value="Chromosome"/>
</dbReference>
<dbReference type="PANTHER" id="PTHR12110:SF21">
    <property type="entry name" value="XYLOSE ISOMERASE-LIKE TIM BARREL DOMAIN-CONTAINING PROTEIN"/>
    <property type="match status" value="1"/>
</dbReference>
<feature type="domain" description="Xylose isomerase-like TIM barrel" evidence="1">
    <location>
        <begin position="39"/>
        <end position="238"/>
    </location>
</feature>
<proteinExistence type="predicted"/>
<dbReference type="Pfam" id="PF01261">
    <property type="entry name" value="AP_endonuc_2"/>
    <property type="match status" value="1"/>
</dbReference>
<dbReference type="GO" id="GO:0016853">
    <property type="term" value="F:isomerase activity"/>
    <property type="evidence" value="ECO:0007669"/>
    <property type="project" value="UniProtKB-KW"/>
</dbReference>
<protein>
    <submittedName>
        <fullName evidence="2">Sugar phosphate isomerase/epimerase family protein</fullName>
    </submittedName>
</protein>
<keyword evidence="3" id="KW-1185">Reference proteome</keyword>
<dbReference type="PANTHER" id="PTHR12110">
    <property type="entry name" value="HYDROXYPYRUVATE ISOMERASE"/>
    <property type="match status" value="1"/>
</dbReference>
<dbReference type="EMBL" id="CP141615">
    <property type="protein sequence ID" value="WRP17955.1"/>
    <property type="molecule type" value="Genomic_DNA"/>
</dbReference>
<evidence type="ECO:0000259" key="1">
    <source>
        <dbReference type="Pfam" id="PF01261"/>
    </source>
</evidence>
<sequence length="275" mass="30405">MGRLGFITDLSEEDFRFAADEGLVVEYNVNDETIDGFLAKEETISRYEQEYGVAFSAIGRFGRDRISDDPAVRNREEASAIALMEWCARHRVPTFVCGAGPAAGRSMEECARRAVDVFGRLVEVGRRLGVRVAVYNCDWGNCVDRPSMWEKVHGALPGLGIKYDPSHAIYGGRDYLAEAAAWGHRFVHFHAKDSLPVGGKRFTDPPAGMGVTAWGPLLALLYHHGYWGDIIIEPHAEPWVRTLRYPGIRIARRTLEPFLIDAGTTDPAGKGGGRA</sequence>
<dbReference type="SUPFAM" id="SSF51658">
    <property type="entry name" value="Xylose isomerase-like"/>
    <property type="match status" value="1"/>
</dbReference>
<dbReference type="InterPro" id="IPR050312">
    <property type="entry name" value="IolE/XylAMocC-like"/>
</dbReference>
<gene>
    <name evidence="2" type="ORF">U7230_02780</name>
</gene>
<keyword evidence="2" id="KW-0413">Isomerase</keyword>
<dbReference type="InterPro" id="IPR036237">
    <property type="entry name" value="Xyl_isomerase-like_sf"/>
</dbReference>
<evidence type="ECO:0000313" key="3">
    <source>
        <dbReference type="Proteomes" id="UP001332192"/>
    </source>
</evidence>
<reference evidence="2 3" key="1">
    <citation type="journal article" date="2024" name="Front. Microbiol.">
        <title>Novel thermophilic genera Geochorda gen. nov. and Carboxydochorda gen. nov. from the deep terrestrial subsurface reveal the ecophysiological diversity in the class Limnochordia.</title>
        <authorList>
            <person name="Karnachuk O.V."/>
            <person name="Lukina A.P."/>
            <person name="Avakyan M.R."/>
            <person name="Kadnikov V.V."/>
            <person name="Begmatov S."/>
            <person name="Beletsky A.V."/>
            <person name="Vlasova K.G."/>
            <person name="Novikov A.A."/>
            <person name="Shcherbakova V.A."/>
            <person name="Mardanov A.V."/>
            <person name="Ravin N.V."/>
        </authorList>
    </citation>
    <scope>NUCLEOTIDE SEQUENCE [LARGE SCALE GENOMIC DNA]</scope>
    <source>
        <strain evidence="2 3">L945</strain>
    </source>
</reference>
<evidence type="ECO:0000313" key="2">
    <source>
        <dbReference type="EMBL" id="WRP17955.1"/>
    </source>
</evidence>
<organism evidence="2 3">
    <name type="scientific">Carboxydichorda subterranea</name>
    <dbReference type="NCBI Taxonomy" id="3109565"/>
    <lineage>
        <taxon>Bacteria</taxon>
        <taxon>Bacillati</taxon>
        <taxon>Bacillota</taxon>
        <taxon>Limnochordia</taxon>
        <taxon>Limnochordales</taxon>
        <taxon>Geochordaceae</taxon>
        <taxon>Carboxydichorda</taxon>
    </lineage>
</organism>
<name>A0ABZ1BZF8_9FIRM</name>
<dbReference type="Gene3D" id="3.20.20.150">
    <property type="entry name" value="Divalent-metal-dependent TIM barrel enzymes"/>
    <property type="match status" value="1"/>
</dbReference>
<dbReference type="InterPro" id="IPR013022">
    <property type="entry name" value="Xyl_isomerase-like_TIM-brl"/>
</dbReference>
<dbReference type="RefSeq" id="WP_324717226.1">
    <property type="nucleotide sequence ID" value="NZ_CP141615.1"/>
</dbReference>
<accession>A0ABZ1BZF8</accession>